<dbReference type="AlphaFoldDB" id="A0A1G2IP06"/>
<accession>A0A1G2IP06</accession>
<reference evidence="1 2" key="1">
    <citation type="journal article" date="2016" name="Nat. Commun.">
        <title>Thousands of microbial genomes shed light on interconnected biogeochemical processes in an aquifer system.</title>
        <authorList>
            <person name="Anantharaman K."/>
            <person name="Brown C.T."/>
            <person name="Hug L.A."/>
            <person name="Sharon I."/>
            <person name="Castelle C.J."/>
            <person name="Probst A.J."/>
            <person name="Thomas B.C."/>
            <person name="Singh A."/>
            <person name="Wilkins M.J."/>
            <person name="Karaoz U."/>
            <person name="Brodie E.L."/>
            <person name="Williams K.H."/>
            <person name="Hubbard S.S."/>
            <person name="Banfield J.F."/>
        </authorList>
    </citation>
    <scope>NUCLEOTIDE SEQUENCE [LARGE SCALE GENOMIC DNA]</scope>
</reference>
<name>A0A1G2IP06_9BACT</name>
<sequence length="59" mass="6884">MEKLNLEPDSESESENEINFFTLIEDHEDIEELSQYLESITAQAKQEGKTVRVDVRVKK</sequence>
<organism evidence="1 2">
    <name type="scientific">Candidatus Staskawiczbacteria bacterium RIFCSPLOWO2_12_FULL_37_15</name>
    <dbReference type="NCBI Taxonomy" id="1802218"/>
    <lineage>
        <taxon>Bacteria</taxon>
        <taxon>Candidatus Staskawicziibacteriota</taxon>
    </lineage>
</organism>
<dbReference type="Proteomes" id="UP000178632">
    <property type="component" value="Unassembled WGS sequence"/>
</dbReference>
<evidence type="ECO:0000313" key="1">
    <source>
        <dbReference type="EMBL" id="OGZ76526.1"/>
    </source>
</evidence>
<evidence type="ECO:0000313" key="2">
    <source>
        <dbReference type="Proteomes" id="UP000178632"/>
    </source>
</evidence>
<protein>
    <submittedName>
        <fullName evidence="1">Uncharacterized protein</fullName>
    </submittedName>
</protein>
<gene>
    <name evidence="1" type="ORF">A3G45_01235</name>
</gene>
<dbReference type="EMBL" id="MHPE01000032">
    <property type="protein sequence ID" value="OGZ76526.1"/>
    <property type="molecule type" value="Genomic_DNA"/>
</dbReference>
<proteinExistence type="predicted"/>
<comment type="caution">
    <text evidence="1">The sequence shown here is derived from an EMBL/GenBank/DDBJ whole genome shotgun (WGS) entry which is preliminary data.</text>
</comment>